<dbReference type="EMBL" id="CP022098">
    <property type="protein sequence ID" value="ATB38444.1"/>
    <property type="molecule type" value="Genomic_DNA"/>
</dbReference>
<evidence type="ECO:0000313" key="3">
    <source>
        <dbReference type="EMBL" id="ATB38444.1"/>
    </source>
</evidence>
<feature type="domain" description="NAD-dependent epimerase/dehydratase" evidence="2">
    <location>
        <begin position="3"/>
        <end position="272"/>
    </location>
</feature>
<dbReference type="RefSeq" id="WP_095986615.1">
    <property type="nucleotide sequence ID" value="NZ_CP022098.1"/>
</dbReference>
<protein>
    <submittedName>
        <fullName evidence="3">3-beta hydroxysteroid dehydrogenase</fullName>
    </submittedName>
</protein>
<dbReference type="InterPro" id="IPR001509">
    <property type="entry name" value="Epimerase_deHydtase"/>
</dbReference>
<dbReference type="AlphaFoldDB" id="A0A250J3A8"/>
<dbReference type="Pfam" id="PF01370">
    <property type="entry name" value="Epimerase"/>
    <property type="match status" value="1"/>
</dbReference>
<proteinExistence type="inferred from homology"/>
<reference evidence="3 4" key="1">
    <citation type="submission" date="2017-06" db="EMBL/GenBank/DDBJ databases">
        <title>Sequencing and comparative analysis of myxobacterial genomes.</title>
        <authorList>
            <person name="Rupp O."/>
            <person name="Goesmann A."/>
            <person name="Sogaard-Andersen L."/>
        </authorList>
    </citation>
    <scope>NUCLEOTIDE SEQUENCE [LARGE SCALE GENOMIC DNA]</scope>
    <source>
        <strain evidence="3 4">DSM 52655</strain>
    </source>
</reference>
<evidence type="ECO:0000313" key="4">
    <source>
        <dbReference type="Proteomes" id="UP000217257"/>
    </source>
</evidence>
<dbReference type="PROSITE" id="PS51257">
    <property type="entry name" value="PROKAR_LIPOPROTEIN"/>
    <property type="match status" value="1"/>
</dbReference>
<dbReference type="Gene3D" id="3.40.50.720">
    <property type="entry name" value="NAD(P)-binding Rossmann-like Domain"/>
    <property type="match status" value="1"/>
</dbReference>
<dbReference type="InterPro" id="IPR036291">
    <property type="entry name" value="NAD(P)-bd_dom_sf"/>
</dbReference>
<name>A0A250J3A8_9BACT</name>
<dbReference type="PANTHER" id="PTHR43000">
    <property type="entry name" value="DTDP-D-GLUCOSE 4,6-DEHYDRATASE-RELATED"/>
    <property type="match status" value="1"/>
</dbReference>
<accession>A0A250J3A8</accession>
<evidence type="ECO:0000259" key="2">
    <source>
        <dbReference type="Pfam" id="PF01370"/>
    </source>
</evidence>
<dbReference type="Proteomes" id="UP000217257">
    <property type="component" value="Chromosome"/>
</dbReference>
<sequence length="354" mass="38937">MKILVTGGAGFVGASLACAFKRQDPSADVVVLDNLRRRGAELNLSRFRELGIRFFHGDIRCPGDLEDLPGTFDAFIEASAEPSVLAGLDGSPRYVLDTNLVGTLNCLEFARKRAGGLIFLSTSRVYSIEPLREIRLTERPTRFEISPEQVHAGIGPAGISEHFTTLLPRSLYGATKLASELIIQEYVHSYKMRAVINRCGVIAGPGQFGKVDQGVFTLWVANHYFKKPLRYTGFGGLGKQVRDLLHPEDLFSLLTTQLSQLDRVSGQVFNVGGGREISTSMLELTRVCEQVTGNTLPIASDPTTNPVDIPLYISDSSLAQRTFGWKPKRDVRAIIGEIAQWIGQSEELLRPLFA</sequence>
<dbReference type="SUPFAM" id="SSF51735">
    <property type="entry name" value="NAD(P)-binding Rossmann-fold domains"/>
    <property type="match status" value="1"/>
</dbReference>
<dbReference type="KEGG" id="cfus:CYFUS_003879"/>
<evidence type="ECO:0000256" key="1">
    <source>
        <dbReference type="ARBA" id="ARBA00007637"/>
    </source>
</evidence>
<organism evidence="3 4">
    <name type="scientific">Cystobacter fuscus</name>
    <dbReference type="NCBI Taxonomy" id="43"/>
    <lineage>
        <taxon>Bacteria</taxon>
        <taxon>Pseudomonadati</taxon>
        <taxon>Myxococcota</taxon>
        <taxon>Myxococcia</taxon>
        <taxon>Myxococcales</taxon>
        <taxon>Cystobacterineae</taxon>
        <taxon>Archangiaceae</taxon>
        <taxon>Cystobacter</taxon>
    </lineage>
</organism>
<comment type="similarity">
    <text evidence="1">Belongs to the NAD(P)-dependent epimerase/dehydratase family.</text>
</comment>
<gene>
    <name evidence="3" type="ORF">CYFUS_003879</name>
</gene>